<dbReference type="EMBL" id="JAINDJ010000004">
    <property type="protein sequence ID" value="KAG9451374.1"/>
    <property type="molecule type" value="Genomic_DNA"/>
</dbReference>
<sequence length="99" mass="11109">MEGVSLSDENGMMEAILRPLPRRDVHGDVSGVCAWKAAEKDSLLNETQPKRQKELNQCWVVSRSKEGVNGAARLLCTLIKSLEQQGRVMQESRRDKEKG</sequence>
<dbReference type="AlphaFoldDB" id="A0AAV7ESI3"/>
<protein>
    <submittedName>
        <fullName evidence="1">Uncharacterized protein</fullName>
    </submittedName>
</protein>
<organism evidence="1 2">
    <name type="scientific">Aristolochia fimbriata</name>
    <name type="common">White veined hardy Dutchman's pipe vine</name>
    <dbReference type="NCBI Taxonomy" id="158543"/>
    <lineage>
        <taxon>Eukaryota</taxon>
        <taxon>Viridiplantae</taxon>
        <taxon>Streptophyta</taxon>
        <taxon>Embryophyta</taxon>
        <taxon>Tracheophyta</taxon>
        <taxon>Spermatophyta</taxon>
        <taxon>Magnoliopsida</taxon>
        <taxon>Magnoliidae</taxon>
        <taxon>Piperales</taxon>
        <taxon>Aristolochiaceae</taxon>
        <taxon>Aristolochia</taxon>
    </lineage>
</organism>
<accession>A0AAV7ESI3</accession>
<reference evidence="1 2" key="1">
    <citation type="submission" date="2021-07" db="EMBL/GenBank/DDBJ databases">
        <title>The Aristolochia fimbriata genome: insights into angiosperm evolution, floral development and chemical biosynthesis.</title>
        <authorList>
            <person name="Jiao Y."/>
        </authorList>
    </citation>
    <scope>NUCLEOTIDE SEQUENCE [LARGE SCALE GENOMIC DNA]</scope>
    <source>
        <strain evidence="1">IBCAS-2021</strain>
        <tissue evidence="1">Leaf</tissue>
    </source>
</reference>
<gene>
    <name evidence="1" type="ORF">H6P81_011339</name>
</gene>
<evidence type="ECO:0000313" key="2">
    <source>
        <dbReference type="Proteomes" id="UP000825729"/>
    </source>
</evidence>
<keyword evidence="2" id="KW-1185">Reference proteome</keyword>
<dbReference type="Proteomes" id="UP000825729">
    <property type="component" value="Unassembled WGS sequence"/>
</dbReference>
<evidence type="ECO:0000313" key="1">
    <source>
        <dbReference type="EMBL" id="KAG9451374.1"/>
    </source>
</evidence>
<comment type="caution">
    <text evidence="1">The sequence shown here is derived from an EMBL/GenBank/DDBJ whole genome shotgun (WGS) entry which is preliminary data.</text>
</comment>
<name>A0AAV7ESI3_ARIFI</name>
<proteinExistence type="predicted"/>